<comment type="caution">
    <text evidence="4">Lacks conserved residue(s) required for the propagation of feature annotation.</text>
</comment>
<dbReference type="KEGG" id="sseo:D0Z67_13345"/>
<dbReference type="PROSITE" id="PS51186">
    <property type="entry name" value="GNAT"/>
    <property type="match status" value="1"/>
</dbReference>
<gene>
    <name evidence="6" type="ORF">D0Z67_13345</name>
</gene>
<dbReference type="EMBL" id="CP032229">
    <property type="protein sequence ID" value="QBJ91182.1"/>
    <property type="molecule type" value="Genomic_DNA"/>
</dbReference>
<dbReference type="Proteomes" id="UP000292547">
    <property type="component" value="Chromosome"/>
</dbReference>
<feature type="binding site" evidence="4">
    <location>
        <begin position="82"/>
        <end position="84"/>
    </location>
    <ligand>
        <name>acetyl-CoA</name>
        <dbReference type="ChEBI" id="CHEBI:57288"/>
    </ligand>
</feature>
<reference evidence="6 7" key="1">
    <citation type="submission" date="2018-08" db="EMBL/GenBank/DDBJ databases">
        <title>The complete genome sequence of Streptomyces seoulensis, a pioneer strain for nickel superoxide dismutase discovery.</title>
        <authorList>
            <person name="Shin J."/>
            <person name="Lee J.-S."/>
            <person name="Lee E.-J."/>
            <person name="Youn H.-D."/>
        </authorList>
    </citation>
    <scope>NUCLEOTIDE SEQUENCE [LARGE SCALE GENOMIC DNA]</scope>
    <source>
        <strain evidence="6 7">KCTC 9819</strain>
    </source>
</reference>
<dbReference type="Pfam" id="PF17668">
    <property type="entry name" value="Acetyltransf_17"/>
    <property type="match status" value="1"/>
</dbReference>
<dbReference type="Gene3D" id="3.40.630.30">
    <property type="match status" value="2"/>
</dbReference>
<evidence type="ECO:0000256" key="1">
    <source>
        <dbReference type="ARBA" id="ARBA00009213"/>
    </source>
</evidence>
<comment type="similarity">
    <text evidence="1 4">Belongs to the acetyltransferase Eis family.</text>
</comment>
<feature type="domain" description="N-acetyltransferase" evidence="5">
    <location>
        <begin position="2"/>
        <end position="153"/>
    </location>
</feature>
<feature type="binding site" evidence="4">
    <location>
        <begin position="90"/>
        <end position="95"/>
    </location>
    <ligand>
        <name>acetyl-CoA</name>
        <dbReference type="ChEBI" id="CHEBI:57288"/>
    </ligand>
</feature>
<feature type="active site" description="Proton donor" evidence="4">
    <location>
        <position position="123"/>
    </location>
</feature>
<dbReference type="GO" id="GO:0034069">
    <property type="term" value="F:aminoglycoside N-acetyltransferase activity"/>
    <property type="evidence" value="ECO:0007669"/>
    <property type="project" value="TreeGrafter"/>
</dbReference>
<dbReference type="SUPFAM" id="SSF55718">
    <property type="entry name" value="SCP-like"/>
    <property type="match status" value="1"/>
</dbReference>
<dbReference type="Gene3D" id="3.30.1050.10">
    <property type="entry name" value="SCP2 sterol-binding domain"/>
    <property type="match status" value="1"/>
</dbReference>
<keyword evidence="7" id="KW-1185">Reference proteome</keyword>
<dbReference type="InterPro" id="IPR051554">
    <property type="entry name" value="Acetyltransferase_Eis"/>
</dbReference>
<dbReference type="FunFam" id="3.40.630.30:FF:000112">
    <property type="entry name" value="N-acetyltransferase Eis"/>
    <property type="match status" value="1"/>
</dbReference>
<dbReference type="InterPro" id="IPR000182">
    <property type="entry name" value="GNAT_dom"/>
</dbReference>
<evidence type="ECO:0000256" key="3">
    <source>
        <dbReference type="ARBA" id="ARBA00023315"/>
    </source>
</evidence>
<dbReference type="SUPFAM" id="SSF55729">
    <property type="entry name" value="Acyl-CoA N-acyltransferases (Nat)"/>
    <property type="match status" value="1"/>
</dbReference>
<dbReference type="CDD" id="cd04301">
    <property type="entry name" value="NAT_SF"/>
    <property type="match status" value="1"/>
</dbReference>
<dbReference type="GeneID" id="300099910"/>
<keyword evidence="2 4" id="KW-0808">Transferase</keyword>
<dbReference type="RefSeq" id="WP_031183971.1">
    <property type="nucleotide sequence ID" value="NZ_CP032229.1"/>
</dbReference>
<evidence type="ECO:0000313" key="6">
    <source>
        <dbReference type="EMBL" id="QBJ91182.1"/>
    </source>
</evidence>
<dbReference type="InterPro" id="IPR025559">
    <property type="entry name" value="Eis_dom"/>
</dbReference>
<evidence type="ECO:0000256" key="2">
    <source>
        <dbReference type="ARBA" id="ARBA00022679"/>
    </source>
</evidence>
<organism evidence="6 7">
    <name type="scientific">Streptomyces seoulensis</name>
    <dbReference type="NCBI Taxonomy" id="73044"/>
    <lineage>
        <taxon>Bacteria</taxon>
        <taxon>Bacillati</taxon>
        <taxon>Actinomycetota</taxon>
        <taxon>Actinomycetes</taxon>
        <taxon>Kitasatosporales</taxon>
        <taxon>Streptomycetaceae</taxon>
        <taxon>Streptomyces</taxon>
    </lineage>
</organism>
<dbReference type="InterPro" id="IPR036527">
    <property type="entry name" value="SCP2_sterol-bd_dom_sf"/>
</dbReference>
<dbReference type="AlphaFoldDB" id="A0A4P6TWM0"/>
<dbReference type="InterPro" id="IPR016181">
    <property type="entry name" value="Acyl_CoA_acyltransferase"/>
</dbReference>
<dbReference type="GO" id="GO:0030649">
    <property type="term" value="P:aminoglycoside antibiotic catabolic process"/>
    <property type="evidence" value="ECO:0007669"/>
    <property type="project" value="TreeGrafter"/>
</dbReference>
<dbReference type="PANTHER" id="PTHR37817">
    <property type="entry name" value="N-ACETYLTRANSFERASE EIS"/>
    <property type="match status" value="1"/>
</dbReference>
<feature type="active site" description="Proton acceptor; via carboxylate" evidence="4">
    <location>
        <position position="412"/>
    </location>
</feature>
<evidence type="ECO:0000259" key="5">
    <source>
        <dbReference type="PROSITE" id="PS51186"/>
    </source>
</evidence>
<dbReference type="STRING" id="73044.GCA_000725795_01522"/>
<dbReference type="OrthoDB" id="8399956at2"/>
<dbReference type="PANTHER" id="PTHR37817:SF1">
    <property type="entry name" value="N-ACETYLTRANSFERASE EIS"/>
    <property type="match status" value="1"/>
</dbReference>
<dbReference type="InterPro" id="IPR022902">
    <property type="entry name" value="NAcTrfase_Eis"/>
</dbReference>
<proteinExistence type="inferred from homology"/>
<dbReference type="InterPro" id="IPR041380">
    <property type="entry name" value="Acetyltransf_17"/>
</dbReference>
<keyword evidence="3 4" id="KW-0012">Acyltransferase</keyword>
<evidence type="ECO:0000313" key="7">
    <source>
        <dbReference type="Proteomes" id="UP000292547"/>
    </source>
</evidence>
<name>A0A4P6TWM0_STRSO</name>
<dbReference type="Pfam" id="PF13530">
    <property type="entry name" value="SCP2_2"/>
    <property type="match status" value="1"/>
</dbReference>
<dbReference type="NCBIfam" id="NF002367">
    <property type="entry name" value="PRK01346.1-4"/>
    <property type="match status" value="1"/>
</dbReference>
<dbReference type="HAMAP" id="MF_01812">
    <property type="entry name" value="Eis"/>
    <property type="match status" value="1"/>
</dbReference>
<dbReference type="Pfam" id="PF13527">
    <property type="entry name" value="Acetyltransf_9"/>
    <property type="match status" value="1"/>
</dbReference>
<protein>
    <submittedName>
        <fullName evidence="6">GNAT family N-acetyltransferase</fullName>
    </submittedName>
</protein>
<comment type="subunit">
    <text evidence="4">Homohexamer; trimer of dimers.</text>
</comment>
<accession>A0A4P6TWM0</accession>
<evidence type="ECO:0000256" key="4">
    <source>
        <dbReference type="HAMAP-Rule" id="MF_01812"/>
    </source>
</evidence>
<sequence>MIDVRPVAEDEFDNWHRALDTGFLQDPVLLPEQRAARLRQFQPGRLLGAFDGARCVGTFRSFAQEVTAPGGAYVPSNAISNVTVSPTHRRRGLLTRMMREDLAAARERGDVIATLIAAEYPIYGKHGFGPATWATNWTVDVGRSGLDPRWAGPEDGARIDLVDGAEVRALGPKLSERVRAVTPGAIGRDELWWDARTGVARFGRDWTEPFYAVYRSASGEAEGLVAYRCEAKWEGQQPDNAAKVEWLTAATPAAETALWRYLCSIDWIAHVKSGWRAPDSLLPLLLPDARAARVETHTDWLWLRLLDVVRALEARSYERSGSLVLEVLDEDGTAGGRYRLEASPEGASCTPAGGASAELTLPVAELATVWLGDGSLARLAALGRVQEEREGAARAADALFRTSVRPWCPDSF</sequence>